<dbReference type="AlphaFoldDB" id="A0A024HVL3"/>
<protein>
    <submittedName>
        <fullName evidence="3">Conjugal transfer pilus assembly protein TraW</fullName>
    </submittedName>
</protein>
<accession>A0A024HVL3</accession>
<evidence type="ECO:0000256" key="1">
    <source>
        <dbReference type="SAM" id="MobiDB-lite"/>
    </source>
</evidence>
<feature type="region of interest" description="Disordered" evidence="1">
    <location>
        <begin position="81"/>
        <end position="105"/>
    </location>
</feature>
<organism evidence="3">
    <name type="scientific">Klebsiella pneumoniae</name>
    <dbReference type="NCBI Taxonomy" id="573"/>
    <lineage>
        <taxon>Bacteria</taxon>
        <taxon>Pseudomonadati</taxon>
        <taxon>Pseudomonadota</taxon>
        <taxon>Gammaproteobacteria</taxon>
        <taxon>Enterobacterales</taxon>
        <taxon>Enterobacteriaceae</taxon>
        <taxon>Klebsiella/Raoultella group</taxon>
        <taxon>Klebsiella</taxon>
        <taxon>Klebsiella pneumoniae complex</taxon>
    </lineage>
</organism>
<dbReference type="RefSeq" id="WP_176455537.1">
    <property type="nucleotide sequence ID" value="NZ_HG918041.1"/>
</dbReference>
<evidence type="ECO:0000313" key="3">
    <source>
        <dbReference type="EMBL" id="CDM79843.1"/>
    </source>
</evidence>
<gene>
    <name evidence="3" type="primary">trhW</name>
    <name evidence="3" type="ORF">PENVA_0227</name>
</gene>
<dbReference type="EMBL" id="HG918041">
    <property type="protein sequence ID" value="CDM79843.1"/>
    <property type="molecule type" value="Genomic_DNA"/>
</dbReference>
<dbReference type="InterPro" id="IPR019106">
    <property type="entry name" value="T4SS_TrbC"/>
</dbReference>
<sequence>MPSSECIKKLLFSCMLATSLSYADDSIDHAKTQSIESIVGTPRYNPSSVSDSVRAVIEHTGKLREAEAMSDIAQDIKKNQSTEAFSEEADTINKSKNESMRTQSSNVEKMFGKSGITAQDFERKLDNNKNEELSTDNGLTIFASFSMPDYVLIDLIKTASENNARVVFRGLKEGVENLIQMQVVLRDYISKAKIKKEPLVTLDPESFTQYSVKEVPTMVYRKDDKTYKISGSINIKYFMKQIEENPEKTTFPVSAQTFPIKEKSIVQELEERSNKYDWEAAKKNAIKSTWQNQWMASLPVSDENKIWYIDPTIQVNQDIRDNQGNLIAAAGQKGNPLAQFPQKLTMIVFDPMNSEQLTWAKIQFRHRFGEGKVMPIFTRIKRDDGWKHLEELRGQFYGQMYKINPEIISRFLIKSTPTIISVEGTYFKVQQFAQADVREYTRINQQSEKEAAQ</sequence>
<keyword evidence="3" id="KW-0614">Plasmid</keyword>
<name>A0A024HVL3_KLEPN</name>
<proteinExistence type="predicted"/>
<feature type="chain" id="PRO_5001530181" evidence="2">
    <location>
        <begin position="24"/>
        <end position="453"/>
    </location>
</feature>
<feature type="signal peptide" evidence="2">
    <location>
        <begin position="1"/>
        <end position="23"/>
    </location>
</feature>
<dbReference type="Pfam" id="PF09673">
    <property type="entry name" value="TrbC_Ftype"/>
    <property type="match status" value="1"/>
</dbReference>
<reference evidence="3" key="1">
    <citation type="journal article" date="2014" name="Antimicrob. Agents Chemother.">
        <title>IncH-Type Plasmid Harboring blaCTX-M-15, blaDHA-1, and qnrB4 Genes Recovered from Animal Isolates.</title>
        <authorList>
            <person name="Schluter A."/>
            <person name="Nordmann P."/>
            <person name="Bonnin R.A."/>
            <person name="Millemann Y."/>
            <person name="Eikmeyer F.G."/>
            <person name="Wibberg D."/>
            <person name="Puhler A."/>
            <person name="Poirel L."/>
        </authorList>
    </citation>
    <scope>NUCLEOTIDE SEQUENCE [LARGE SCALE GENOMIC DNA]</scope>
    <source>
        <strain evidence="3">Kp15</strain>
        <plasmid evidence="3">pENVA</plasmid>
    </source>
</reference>
<keyword evidence="2" id="KW-0732">Signal</keyword>
<geneLocation type="plasmid" evidence="3">
    <name>pENVA</name>
</geneLocation>
<evidence type="ECO:0000256" key="2">
    <source>
        <dbReference type="SAM" id="SignalP"/>
    </source>
</evidence>